<evidence type="ECO:0000313" key="1">
    <source>
        <dbReference type="EMBL" id="RKR93504.1"/>
    </source>
</evidence>
<accession>A0A495JZ01</accession>
<reference evidence="1 2" key="1">
    <citation type="submission" date="2018-10" db="EMBL/GenBank/DDBJ databases">
        <title>Sequencing the genomes of 1000 actinobacteria strains.</title>
        <authorList>
            <person name="Klenk H.-P."/>
        </authorList>
    </citation>
    <scope>NUCLEOTIDE SEQUENCE [LARGE SCALE GENOMIC DNA]</scope>
    <source>
        <strain evidence="1 2">DSM 44343</strain>
    </source>
</reference>
<proteinExistence type="predicted"/>
<protein>
    <submittedName>
        <fullName evidence="1">Uncharacterized protein</fullName>
    </submittedName>
</protein>
<name>A0A495JZ01_WILMA</name>
<evidence type="ECO:0000313" key="2">
    <source>
        <dbReference type="Proteomes" id="UP000274762"/>
    </source>
</evidence>
<dbReference type="AlphaFoldDB" id="A0A495JZ01"/>
<gene>
    <name evidence="1" type="ORF">DFJ75_0288</name>
</gene>
<sequence>MQSEASERECPTRFHVTSAKNRASISRSGLDWRLMGAARGIAGSDRPEQEGCFLAANEYECDWFVRMNNTGGPVDVWEVSGVDADTLVESPQGYYFFPGVVGRDRVRLVQRDIPPVNRR</sequence>
<dbReference type="EMBL" id="RBKV01000001">
    <property type="protein sequence ID" value="RKR93504.1"/>
    <property type="molecule type" value="Genomic_DNA"/>
</dbReference>
<comment type="caution">
    <text evidence="1">The sequence shown here is derived from an EMBL/GenBank/DDBJ whole genome shotgun (WGS) entry which is preliminary data.</text>
</comment>
<organism evidence="1 2">
    <name type="scientific">Williamsia marianensis</name>
    <dbReference type="NCBI Taxonomy" id="85044"/>
    <lineage>
        <taxon>Bacteria</taxon>
        <taxon>Bacillati</taxon>
        <taxon>Actinomycetota</taxon>
        <taxon>Actinomycetes</taxon>
        <taxon>Mycobacteriales</taxon>
        <taxon>Nocardiaceae</taxon>
        <taxon>Williamsia</taxon>
    </lineage>
</organism>
<dbReference type="Proteomes" id="UP000274762">
    <property type="component" value="Unassembled WGS sequence"/>
</dbReference>